<gene>
    <name evidence="1" type="ORF">AGR4A_Cc50234</name>
</gene>
<organism evidence="1 2">
    <name type="scientific">Agrobacterium tumefaciens str. B6</name>
    <dbReference type="NCBI Taxonomy" id="1183423"/>
    <lineage>
        <taxon>Bacteria</taxon>
        <taxon>Pseudomonadati</taxon>
        <taxon>Pseudomonadota</taxon>
        <taxon>Alphaproteobacteria</taxon>
        <taxon>Hyphomicrobiales</taxon>
        <taxon>Rhizobiaceae</taxon>
        <taxon>Rhizobium/Agrobacterium group</taxon>
        <taxon>Agrobacterium</taxon>
        <taxon>Agrobacterium tumefaciens complex</taxon>
    </lineage>
</organism>
<proteinExistence type="predicted"/>
<dbReference type="EMBL" id="FCNL01000022">
    <property type="protein sequence ID" value="CVI19291.1"/>
    <property type="molecule type" value="Genomic_DNA"/>
</dbReference>
<reference evidence="1 2" key="1">
    <citation type="submission" date="2016-01" db="EMBL/GenBank/DDBJ databases">
        <authorList>
            <person name="Regsiter A."/>
            <person name="william w."/>
        </authorList>
    </citation>
    <scope>NUCLEOTIDE SEQUENCE [LARGE SCALE GENOMIC DNA]</scope>
    <source>
        <strain evidence="1 2">B6</strain>
    </source>
</reference>
<evidence type="ECO:0000313" key="2">
    <source>
        <dbReference type="Proteomes" id="UP000192074"/>
    </source>
</evidence>
<dbReference type="Proteomes" id="UP000192074">
    <property type="component" value="Unassembled WGS sequence"/>
</dbReference>
<name>A0A822V0P8_AGRTU</name>
<accession>A0A822V0P8</accession>
<evidence type="ECO:0000313" key="1">
    <source>
        <dbReference type="EMBL" id="CVI19291.1"/>
    </source>
</evidence>
<comment type="caution">
    <text evidence="1">The sequence shown here is derived from an EMBL/GenBank/DDBJ whole genome shotgun (WGS) entry which is preliminary data.</text>
</comment>
<sequence>MRLLRCSDRRGLTAGEVVLRFYMTEGGTLISHGGEGEHVGAGTWTLTPGLKAGTEIRLAAHSTSSSPLRRGFITGDLLAQNGSSPQG</sequence>
<dbReference type="AlphaFoldDB" id="A0A822V0P8"/>
<protein>
    <submittedName>
        <fullName evidence="1">Uncharacterized protein</fullName>
    </submittedName>
</protein>